<keyword evidence="2" id="KW-1185">Reference proteome</keyword>
<proteinExistence type="predicted"/>
<evidence type="ECO:0000313" key="1">
    <source>
        <dbReference type="EMBL" id="KWS07166.1"/>
    </source>
</evidence>
<dbReference type="EMBL" id="JAJA02000001">
    <property type="protein sequence ID" value="KWS07166.1"/>
    <property type="molecule type" value="Genomic_DNA"/>
</dbReference>
<comment type="caution">
    <text evidence="1">The sequence shown here is derived from an EMBL/GenBank/DDBJ whole genome shotgun (WGS) entry which is preliminary data.</text>
</comment>
<evidence type="ECO:0000313" key="2">
    <source>
        <dbReference type="Proteomes" id="UP000023435"/>
    </source>
</evidence>
<sequence>MNGRGASPPWGARRIAIAVRTEPCIGNGSFYLYRKHAT</sequence>
<reference evidence="1 2" key="1">
    <citation type="journal article" date="2014" name="Genome Announc.">
        <title>Draft Genome Sequence of Lysobacter capsici AZ78, a Bacterium Antagonistic to Plant-Pathogenic Oomycetes.</title>
        <authorList>
            <person name="Puopolo G."/>
            <person name="Sonego P."/>
            <person name="Engelen K."/>
            <person name="Pertot I."/>
        </authorList>
    </citation>
    <scope>NUCLEOTIDE SEQUENCE [LARGE SCALE GENOMIC DNA]</scope>
    <source>
        <strain evidence="1 2">AZ78</strain>
    </source>
</reference>
<dbReference type="Proteomes" id="UP000023435">
    <property type="component" value="Unassembled WGS sequence"/>
</dbReference>
<dbReference type="AlphaFoldDB" id="A0A108UDB2"/>
<accession>A0A108UDB2</accession>
<protein>
    <submittedName>
        <fullName evidence="1">Uncharacterized protein</fullName>
    </submittedName>
</protein>
<name>A0A108UDB2_9GAMM</name>
<gene>
    <name evidence="1" type="ORF">AZ78_4727</name>
</gene>
<organism evidence="1 2">
    <name type="scientific">Lysobacter capsici AZ78</name>
    <dbReference type="NCBI Taxonomy" id="1444315"/>
    <lineage>
        <taxon>Bacteria</taxon>
        <taxon>Pseudomonadati</taxon>
        <taxon>Pseudomonadota</taxon>
        <taxon>Gammaproteobacteria</taxon>
        <taxon>Lysobacterales</taxon>
        <taxon>Lysobacteraceae</taxon>
        <taxon>Lysobacter</taxon>
    </lineage>
</organism>